<dbReference type="Proteomes" id="UP001295684">
    <property type="component" value="Unassembled WGS sequence"/>
</dbReference>
<dbReference type="PROSITE" id="PS51205">
    <property type="entry name" value="VPS9"/>
    <property type="match status" value="1"/>
</dbReference>
<proteinExistence type="predicted"/>
<comment type="caution">
    <text evidence="3">The sequence shown here is derived from an EMBL/GenBank/DDBJ whole genome shotgun (WGS) entry which is preliminary data.</text>
</comment>
<feature type="domain" description="VPS9" evidence="2">
    <location>
        <begin position="328"/>
        <end position="430"/>
    </location>
</feature>
<evidence type="ECO:0000256" key="1">
    <source>
        <dbReference type="SAM" id="MobiDB-lite"/>
    </source>
</evidence>
<gene>
    <name evidence="3" type="ORF">ECRASSUSDP1_LOCUS2898</name>
</gene>
<evidence type="ECO:0000259" key="2">
    <source>
        <dbReference type="PROSITE" id="PS51205"/>
    </source>
</evidence>
<accession>A0AAD1U3H2</accession>
<dbReference type="EMBL" id="CAMPGE010002776">
    <property type="protein sequence ID" value="CAI2361587.1"/>
    <property type="molecule type" value="Genomic_DNA"/>
</dbReference>
<dbReference type="InterPro" id="IPR003123">
    <property type="entry name" value="VPS9"/>
</dbReference>
<reference evidence="3" key="1">
    <citation type="submission" date="2023-07" db="EMBL/GenBank/DDBJ databases">
        <authorList>
            <consortium name="AG Swart"/>
            <person name="Singh M."/>
            <person name="Singh A."/>
            <person name="Seah K."/>
            <person name="Emmerich C."/>
        </authorList>
    </citation>
    <scope>NUCLEOTIDE SEQUENCE</scope>
    <source>
        <strain evidence="3">DP1</strain>
    </source>
</reference>
<protein>
    <recommendedName>
        <fullName evidence="2">VPS9 domain-containing protein</fullName>
    </recommendedName>
</protein>
<dbReference type="AlphaFoldDB" id="A0AAD1U3H2"/>
<feature type="region of interest" description="Disordered" evidence="1">
    <location>
        <begin position="1"/>
        <end position="23"/>
    </location>
</feature>
<evidence type="ECO:0000313" key="3">
    <source>
        <dbReference type="EMBL" id="CAI2361587.1"/>
    </source>
</evidence>
<keyword evidence="4" id="KW-1185">Reference proteome</keyword>
<evidence type="ECO:0000313" key="4">
    <source>
        <dbReference type="Proteomes" id="UP001295684"/>
    </source>
</evidence>
<organism evidence="3 4">
    <name type="scientific">Euplotes crassus</name>
    <dbReference type="NCBI Taxonomy" id="5936"/>
    <lineage>
        <taxon>Eukaryota</taxon>
        <taxon>Sar</taxon>
        <taxon>Alveolata</taxon>
        <taxon>Ciliophora</taxon>
        <taxon>Intramacronucleata</taxon>
        <taxon>Spirotrichea</taxon>
        <taxon>Hypotrichia</taxon>
        <taxon>Euplotida</taxon>
        <taxon>Euplotidae</taxon>
        <taxon>Moneuplotes</taxon>
    </lineage>
</organism>
<name>A0AAD1U3H2_EUPCR</name>
<sequence>MGNNSCRKMTTPDDLRPKLKRHKSSKKIRNLDDFLDLNVHPVASDLPKKSMIALLNRDELWYEKKSLFRKKFTFGTCQTRNQDALMDKGKLLKKLEKAGTFERDWILFVYRKLNALNLHFKEKFRWTKVINCYLCKNAEKFMEERGKLISLYGQDSKKPRSQKERNTSQWKGIDTTPSNYLRFKFLKEQLKMKDHPLHQLVEQFDKWICKSYNYLRYPTLDEVDHIAKRDELIETTQQFIALLFLTTIKFYHLTLKDNENNRDILLEILTGMVIKKNLHLTISNAITYCKREEVDILERKMNKEENVDFNKSEYIVGMSDIFSFSQSKRIDRILHRKSEIPDNFNQETGFQLNETKSNIKYEKCSRMIRKLKDIENPTSKIQLLVKVTDQIKQEIDDYWQGVPMDHDDKRIDADNMEKLMGYIIIKSKYQ</sequence>